<evidence type="ECO:0000256" key="1">
    <source>
        <dbReference type="ARBA" id="ARBA00008645"/>
    </source>
</evidence>
<feature type="region of interest" description="Disordered" evidence="3">
    <location>
        <begin position="48"/>
        <end position="85"/>
    </location>
</feature>
<dbReference type="PANTHER" id="PTHR22946:SF9">
    <property type="entry name" value="POLYKETIDE TRANSFERASE AF380"/>
    <property type="match status" value="1"/>
</dbReference>
<keyword evidence="4" id="KW-0812">Transmembrane</keyword>
<dbReference type="SUPFAM" id="SSF53474">
    <property type="entry name" value="alpha/beta-Hydrolases"/>
    <property type="match status" value="1"/>
</dbReference>
<evidence type="ECO:0000313" key="7">
    <source>
        <dbReference type="Proteomes" id="UP001180737"/>
    </source>
</evidence>
<evidence type="ECO:0000259" key="5">
    <source>
        <dbReference type="Pfam" id="PF00326"/>
    </source>
</evidence>
<dbReference type="InterPro" id="IPR050261">
    <property type="entry name" value="FrsA_esterase"/>
</dbReference>
<protein>
    <submittedName>
        <fullName evidence="6">Prolyl oligopeptidase family serine peptidase</fullName>
    </submittedName>
</protein>
<accession>A0ABU2Z3H0</accession>
<evidence type="ECO:0000256" key="4">
    <source>
        <dbReference type="SAM" id="Phobius"/>
    </source>
</evidence>
<comment type="caution">
    <text evidence="6">The sequence shown here is derived from an EMBL/GenBank/DDBJ whole genome shotgun (WGS) entry which is preliminary data.</text>
</comment>
<dbReference type="PANTHER" id="PTHR22946">
    <property type="entry name" value="DIENELACTONE HYDROLASE DOMAIN-CONTAINING PROTEIN-RELATED"/>
    <property type="match status" value="1"/>
</dbReference>
<proteinExistence type="inferred from homology"/>
<evidence type="ECO:0000313" key="6">
    <source>
        <dbReference type="EMBL" id="MDT0571134.1"/>
    </source>
</evidence>
<dbReference type="InterPro" id="IPR029058">
    <property type="entry name" value="AB_hydrolase_fold"/>
</dbReference>
<reference evidence="6" key="1">
    <citation type="submission" date="2024-05" db="EMBL/GenBank/DDBJ databases">
        <title>30 novel species of actinomycetes from the DSMZ collection.</title>
        <authorList>
            <person name="Nouioui I."/>
        </authorList>
    </citation>
    <scope>NUCLEOTIDE SEQUENCE</scope>
    <source>
        <strain evidence="6">DSM 3412</strain>
    </source>
</reference>
<name>A0ABU2Z3H0_9ACTN</name>
<feature type="domain" description="Peptidase S9 prolyl oligopeptidase catalytic" evidence="5">
    <location>
        <begin position="162"/>
        <end position="368"/>
    </location>
</feature>
<dbReference type="RefSeq" id="WP_311591334.1">
    <property type="nucleotide sequence ID" value="NZ_JAVRFJ010000026.1"/>
</dbReference>
<keyword evidence="2" id="KW-0378">Hydrolase</keyword>
<dbReference type="Pfam" id="PF00326">
    <property type="entry name" value="Peptidase_S9"/>
    <property type="match status" value="1"/>
</dbReference>
<keyword evidence="7" id="KW-1185">Reference proteome</keyword>
<dbReference type="Gene3D" id="3.40.50.1820">
    <property type="entry name" value="alpha/beta hydrolase"/>
    <property type="match status" value="1"/>
</dbReference>
<evidence type="ECO:0000256" key="2">
    <source>
        <dbReference type="ARBA" id="ARBA00022801"/>
    </source>
</evidence>
<feature type="transmembrane region" description="Helical" evidence="4">
    <location>
        <begin position="12"/>
        <end position="40"/>
    </location>
</feature>
<gene>
    <name evidence="6" type="ORF">RM704_27335</name>
</gene>
<evidence type="ECO:0000256" key="3">
    <source>
        <dbReference type="SAM" id="MobiDB-lite"/>
    </source>
</evidence>
<keyword evidence="4" id="KW-1133">Transmembrane helix</keyword>
<keyword evidence="4" id="KW-0472">Membrane</keyword>
<dbReference type="Proteomes" id="UP001180737">
    <property type="component" value="Unassembled WGS sequence"/>
</dbReference>
<organism evidence="6 7">
    <name type="scientific">Streptomyces gottesmaniae</name>
    <dbReference type="NCBI Taxonomy" id="3075518"/>
    <lineage>
        <taxon>Bacteria</taxon>
        <taxon>Bacillati</taxon>
        <taxon>Actinomycetota</taxon>
        <taxon>Actinomycetes</taxon>
        <taxon>Kitasatosporales</taxon>
        <taxon>Streptomycetaceae</taxon>
        <taxon>Streptomyces</taxon>
    </lineage>
</organism>
<feature type="compositionally biased region" description="Polar residues" evidence="3">
    <location>
        <begin position="57"/>
        <end position="66"/>
    </location>
</feature>
<sequence>MRWRGRGGVSAGLMSVPASVVASVPVFVPVFVLVFVLVALAGCAAGEREGAAPTAPPTTGRSSATSHDPPRTEASPTPTPVDPVSIPALIARPHTGSDLRLGAVLARTAAYTSHAVTYESDGLTISGIMNIPEGEGPFPALVLAHGYIDPAVYTTGRGLAREQDLLAREGYVVLHTDYRNHAGSDDDPDNDVNLRLGYTEDVIGAALALRDSGRPEIDGDRIGLLGRSMGGGVVYNTLVVAPGLFDAAVVFAPVSSRPAENIDHFQRPDGDPVVAEIEAAHGTPASNPAFWREVSPLTYVDRVTEPLLIHHGTADTTCPLAWSERTAADFEAAGKDVRLIKYSGEGHTFGPQWPTSMRRTLAFFDEHLR</sequence>
<dbReference type="EMBL" id="JAVRFJ010000026">
    <property type="protein sequence ID" value="MDT0571134.1"/>
    <property type="molecule type" value="Genomic_DNA"/>
</dbReference>
<dbReference type="InterPro" id="IPR001375">
    <property type="entry name" value="Peptidase_S9_cat"/>
</dbReference>
<comment type="similarity">
    <text evidence="1">Belongs to the AB hydrolase superfamily.</text>
</comment>